<feature type="domain" description="Terminase large subunit-like ATPase" evidence="1">
    <location>
        <begin position="105"/>
        <end position="281"/>
    </location>
</feature>
<feature type="domain" description="Terminase large subunit-like endonuclease" evidence="2">
    <location>
        <begin position="301"/>
        <end position="569"/>
    </location>
</feature>
<dbReference type="PANTHER" id="PTHR41287:SF1">
    <property type="entry name" value="PROTEIN YMFN"/>
    <property type="match status" value="1"/>
</dbReference>
<evidence type="ECO:0000313" key="3">
    <source>
        <dbReference type="EMBL" id="DAG00131.1"/>
    </source>
</evidence>
<dbReference type="Gene3D" id="3.40.50.300">
    <property type="entry name" value="P-loop containing nucleotide triphosphate hydrolases"/>
    <property type="match status" value="1"/>
</dbReference>
<dbReference type="EMBL" id="BK016177">
    <property type="protein sequence ID" value="DAG00131.1"/>
    <property type="molecule type" value="Genomic_DNA"/>
</dbReference>
<dbReference type="GO" id="GO:0004519">
    <property type="term" value="F:endonuclease activity"/>
    <property type="evidence" value="ECO:0007669"/>
    <property type="project" value="InterPro"/>
</dbReference>
<proteinExistence type="predicted"/>
<evidence type="ECO:0000259" key="2">
    <source>
        <dbReference type="Pfam" id="PF20441"/>
    </source>
</evidence>
<sequence>MLSNTAAPRYYAEFRDDVLAGRIPVCKEIEMEMNRIDDRIRNPGFYYDSDAVEGFIRFAEAEMTLTDGSDLRLLPSFKLWAEEIFGWWFFTERSVYVPNKTKAGGHFEKRRVKQRLINKQYIIVARGGAKSLYETLLQAYFLTIDTSTTHQVTTAPTMKQAEEVMQPFRTAITRAKGPLFDFMTQGSLQNTTGNRALRQKLVPTKKGIENFMTNSLLEVRPMSIDKLQGLRTKMNTVDEWLSGDIREDVVGAIEQGASKVDDWLILAVSSEGTVRNSAGDNMKMELLNILRGEYSDPHTSIFYYRLDDLKEVADPSTWLKAQPNLGATVSYETYQRDVERAEHVPAARNDILAKRFGIPMEGYTYFFTYEETLPHNRQDFWGMPCSIGVDLSQGDDFTAFTFLFPLNRGRFGVKTRCYISERTMLRLPGATRQKYEEFLQEGSLMVLEGTVLDMMNVYEDLEAFVASCEYDVRCLGFDPYNAKEFVTRWENENGPFGIEKVIQGSRTESVPLGEIKDMAEDRKLLFDQSMMTFTMGNAITLEDTNGNRKLLKARRENKIDSVAALMDAWVAYKLNKDMFD</sequence>
<protein>
    <submittedName>
        <fullName evidence="3">Large Terminase</fullName>
    </submittedName>
</protein>
<dbReference type="InterPro" id="IPR005021">
    <property type="entry name" value="Terminase_largesu-like"/>
</dbReference>
<dbReference type="InterPro" id="IPR046461">
    <property type="entry name" value="TerL_ATPase"/>
</dbReference>
<dbReference type="Pfam" id="PF20441">
    <property type="entry name" value="TerL_nuclease"/>
    <property type="match status" value="1"/>
</dbReference>
<dbReference type="InterPro" id="IPR027417">
    <property type="entry name" value="P-loop_NTPase"/>
</dbReference>
<dbReference type="PANTHER" id="PTHR41287">
    <property type="match status" value="1"/>
</dbReference>
<dbReference type="InterPro" id="IPR046462">
    <property type="entry name" value="TerL_nuclease"/>
</dbReference>
<accession>A0A8S5V0I6</accession>
<organism evidence="3">
    <name type="scientific">Siphoviridae sp. ctTPJ4</name>
    <dbReference type="NCBI Taxonomy" id="2825519"/>
    <lineage>
        <taxon>Viruses</taxon>
        <taxon>Duplodnaviria</taxon>
        <taxon>Heunggongvirae</taxon>
        <taxon>Uroviricota</taxon>
        <taxon>Caudoviricetes</taxon>
    </lineage>
</organism>
<evidence type="ECO:0000259" key="1">
    <source>
        <dbReference type="Pfam" id="PF03354"/>
    </source>
</evidence>
<dbReference type="Pfam" id="PF03354">
    <property type="entry name" value="TerL_ATPase"/>
    <property type="match status" value="1"/>
</dbReference>
<reference evidence="3" key="1">
    <citation type="journal article" date="2021" name="Proc. Natl. Acad. Sci. U.S.A.">
        <title>A Catalog of Tens of Thousands of Viruses from Human Metagenomes Reveals Hidden Associations with Chronic Diseases.</title>
        <authorList>
            <person name="Tisza M.J."/>
            <person name="Buck C.B."/>
        </authorList>
    </citation>
    <scope>NUCLEOTIDE SEQUENCE</scope>
    <source>
        <strain evidence="3">CtTPJ4</strain>
    </source>
</reference>
<name>A0A8S5V0I6_9CAUD</name>